<feature type="region of interest" description="Disordered" evidence="10">
    <location>
        <begin position="1"/>
        <end position="23"/>
    </location>
</feature>
<gene>
    <name evidence="13" type="ORF">J437_LFUL006934</name>
</gene>
<dbReference type="OrthoDB" id="414418at2759"/>
<evidence type="ECO:0000259" key="11">
    <source>
        <dbReference type="PROSITE" id="PS50002"/>
    </source>
</evidence>
<evidence type="ECO:0000259" key="12">
    <source>
        <dbReference type="PROSITE" id="PS50030"/>
    </source>
</evidence>
<evidence type="ECO:0000256" key="10">
    <source>
        <dbReference type="SAM" id="MobiDB-lite"/>
    </source>
</evidence>
<dbReference type="Gene3D" id="3.90.1140.10">
    <property type="entry name" value="Cyclic phosphodiesterase"/>
    <property type="match status" value="1"/>
</dbReference>
<feature type="domain" description="UBA" evidence="12">
    <location>
        <begin position="25"/>
        <end position="68"/>
    </location>
</feature>
<comment type="subcellular location">
    <subcellularLocation>
        <location evidence="1">Cytoplasm</location>
        <location evidence="1">Cytosol</location>
    </subcellularLocation>
</comment>
<dbReference type="SUPFAM" id="SSF46934">
    <property type="entry name" value="UBA-like"/>
    <property type="match status" value="1"/>
</dbReference>
<keyword evidence="4" id="KW-0904">Protein phosphatase</keyword>
<dbReference type="InterPro" id="IPR036028">
    <property type="entry name" value="SH3-like_dom_sf"/>
</dbReference>
<dbReference type="Pfam" id="PF22562">
    <property type="entry name" value="UBA_7"/>
    <property type="match status" value="1"/>
</dbReference>
<feature type="domain" description="SH3" evidence="11">
    <location>
        <begin position="250"/>
        <end position="299"/>
    </location>
</feature>
<dbReference type="Proteomes" id="UP000792457">
    <property type="component" value="Unassembled WGS sequence"/>
</dbReference>
<keyword evidence="4" id="KW-0378">Hydrolase</keyword>
<comment type="catalytic activity">
    <reaction evidence="6">
        <text>2-deoxyecdysone 22-phosphate + H2O = 2-deoxyecdysone + phosphate</text>
        <dbReference type="Rhea" id="RHEA:63584"/>
        <dbReference type="ChEBI" id="CHEBI:15377"/>
        <dbReference type="ChEBI" id="CHEBI:19566"/>
        <dbReference type="ChEBI" id="CHEBI:43474"/>
        <dbReference type="ChEBI" id="CHEBI:147386"/>
    </reaction>
</comment>
<evidence type="ECO:0000256" key="1">
    <source>
        <dbReference type="ARBA" id="ARBA00004514"/>
    </source>
</evidence>
<evidence type="ECO:0000313" key="14">
    <source>
        <dbReference type="Proteomes" id="UP000792457"/>
    </source>
</evidence>
<evidence type="ECO:0000256" key="5">
    <source>
        <dbReference type="ARBA" id="ARBA00050567"/>
    </source>
</evidence>
<dbReference type="Pfam" id="PF14604">
    <property type="entry name" value="SH3_9"/>
    <property type="match status" value="1"/>
</dbReference>
<dbReference type="EMBL" id="KZ308552">
    <property type="protein sequence ID" value="KAG8231365.1"/>
    <property type="molecule type" value="Genomic_DNA"/>
</dbReference>
<organism evidence="13 14">
    <name type="scientific">Ladona fulva</name>
    <name type="common">Scarce chaser dragonfly</name>
    <name type="synonym">Libellula fulva</name>
    <dbReference type="NCBI Taxonomy" id="123851"/>
    <lineage>
        <taxon>Eukaryota</taxon>
        <taxon>Metazoa</taxon>
        <taxon>Ecdysozoa</taxon>
        <taxon>Arthropoda</taxon>
        <taxon>Hexapoda</taxon>
        <taxon>Insecta</taxon>
        <taxon>Pterygota</taxon>
        <taxon>Palaeoptera</taxon>
        <taxon>Odonata</taxon>
        <taxon>Epiprocta</taxon>
        <taxon>Anisoptera</taxon>
        <taxon>Libelluloidea</taxon>
        <taxon>Libellulidae</taxon>
        <taxon>Ladona</taxon>
    </lineage>
</organism>
<keyword evidence="14" id="KW-1185">Reference proteome</keyword>
<dbReference type="Gene3D" id="1.10.8.10">
    <property type="entry name" value="DNA helicase RuvA subunit, C-terminal domain"/>
    <property type="match status" value="1"/>
</dbReference>
<dbReference type="CDD" id="cd14301">
    <property type="entry name" value="UBA_UBS3B"/>
    <property type="match status" value="1"/>
</dbReference>
<keyword evidence="2 9" id="KW-0728">SH3 domain</keyword>
<accession>A0A8K0P0N7</accession>
<reference evidence="13" key="1">
    <citation type="submission" date="2013-04" db="EMBL/GenBank/DDBJ databases">
        <authorList>
            <person name="Qu J."/>
            <person name="Murali S.C."/>
            <person name="Bandaranaike D."/>
            <person name="Bellair M."/>
            <person name="Blankenburg K."/>
            <person name="Chao H."/>
            <person name="Dinh H."/>
            <person name="Doddapaneni H."/>
            <person name="Downs B."/>
            <person name="Dugan-Rocha S."/>
            <person name="Elkadiri S."/>
            <person name="Gnanaolivu R.D."/>
            <person name="Hernandez B."/>
            <person name="Javaid M."/>
            <person name="Jayaseelan J.C."/>
            <person name="Lee S."/>
            <person name="Li M."/>
            <person name="Ming W."/>
            <person name="Munidasa M."/>
            <person name="Muniz J."/>
            <person name="Nguyen L."/>
            <person name="Ongeri F."/>
            <person name="Osuji N."/>
            <person name="Pu L.-L."/>
            <person name="Puazo M."/>
            <person name="Qu C."/>
            <person name="Quiroz J."/>
            <person name="Raj R."/>
            <person name="Weissenberger G."/>
            <person name="Xin Y."/>
            <person name="Zou X."/>
            <person name="Han Y."/>
            <person name="Richards S."/>
            <person name="Worley K."/>
            <person name="Muzny D."/>
            <person name="Gibbs R."/>
        </authorList>
    </citation>
    <scope>NUCLEOTIDE SEQUENCE</scope>
    <source>
        <strain evidence="13">Sampled in the wild</strain>
    </source>
</reference>
<keyword evidence="3" id="KW-0963">Cytoplasm</keyword>
<dbReference type="Gene3D" id="2.30.30.40">
    <property type="entry name" value="SH3 Domains"/>
    <property type="match status" value="1"/>
</dbReference>
<feature type="non-terminal residue" evidence="13">
    <location>
        <position position="299"/>
    </location>
</feature>
<sequence length="299" mass="34119">MHVDSINSKIMATLPPRKNPTPTKNLKQYLTPLQILLHMGFPKHRSEKALAATGHRGVQLASDWLLAHVNDPTLDDTSPREYILYACPTGPFLQQLQSFWRKSLEHCQWNGAHNYLPHITLVSFFTAQNEMTGSVANLLEKVVEIHRPEWYEDNTVKLESYISPNFMGYFMDEEHTNILKNIAMDYAKEISSFGCPTVSQDSQAKSLHLTLAYQFSPEHFETLKALVLEMGPPLPSNWELRLYSRDSRIGKNQVHKVLYSHVPREADELELHIGDYIYVSGEALANSPDGWVEGVSWLT</sequence>
<dbReference type="AlphaFoldDB" id="A0A8K0P0N7"/>
<dbReference type="GO" id="GO:0004721">
    <property type="term" value="F:phosphoprotein phosphatase activity"/>
    <property type="evidence" value="ECO:0007669"/>
    <property type="project" value="UniProtKB-KW"/>
</dbReference>
<evidence type="ECO:0000256" key="9">
    <source>
        <dbReference type="PROSITE-ProRule" id="PRU00192"/>
    </source>
</evidence>
<proteinExistence type="predicted"/>
<evidence type="ECO:0000256" key="3">
    <source>
        <dbReference type="ARBA" id="ARBA00022490"/>
    </source>
</evidence>
<evidence type="ECO:0000256" key="7">
    <source>
        <dbReference type="ARBA" id="ARBA00052011"/>
    </source>
</evidence>
<dbReference type="PROSITE" id="PS50030">
    <property type="entry name" value="UBA"/>
    <property type="match status" value="1"/>
</dbReference>
<evidence type="ECO:0000256" key="8">
    <source>
        <dbReference type="ARBA" id="ARBA00074288"/>
    </source>
</evidence>
<dbReference type="InterPro" id="IPR009060">
    <property type="entry name" value="UBA-like_sf"/>
</dbReference>
<evidence type="ECO:0000256" key="2">
    <source>
        <dbReference type="ARBA" id="ARBA00022443"/>
    </source>
</evidence>
<protein>
    <recommendedName>
        <fullName evidence="8">Ecdysteroid-phosphate phosphatase</fullName>
    </recommendedName>
</protein>
<evidence type="ECO:0000256" key="6">
    <source>
        <dbReference type="ARBA" id="ARBA00051991"/>
    </source>
</evidence>
<comment type="caution">
    <text evidence="13">The sequence shown here is derived from an EMBL/GenBank/DDBJ whole genome shotgun (WGS) entry which is preliminary data.</text>
</comment>
<dbReference type="PROSITE" id="PS50002">
    <property type="entry name" value="SH3"/>
    <property type="match status" value="1"/>
</dbReference>
<name>A0A8K0P0N7_LADFU</name>
<comment type="catalytic activity">
    <reaction evidence="5">
        <text>20-hydroxyecdysone 22-phosphate + H2O = 20-hydroxyecdysone + phosphate</text>
        <dbReference type="Rhea" id="RHEA:63580"/>
        <dbReference type="ChEBI" id="CHEBI:15377"/>
        <dbReference type="ChEBI" id="CHEBI:16587"/>
        <dbReference type="ChEBI" id="CHEBI:43474"/>
        <dbReference type="ChEBI" id="CHEBI:147382"/>
    </reaction>
</comment>
<evidence type="ECO:0000256" key="4">
    <source>
        <dbReference type="ARBA" id="ARBA00022912"/>
    </source>
</evidence>
<comment type="catalytic activity">
    <reaction evidence="7">
        <text>ecdysone 22-phosphate + H2O = ecdysone + phosphate</text>
        <dbReference type="Rhea" id="RHEA:63576"/>
        <dbReference type="ChEBI" id="CHEBI:15377"/>
        <dbReference type="ChEBI" id="CHEBI:16688"/>
        <dbReference type="ChEBI" id="CHEBI:43474"/>
        <dbReference type="ChEBI" id="CHEBI:147380"/>
    </reaction>
</comment>
<reference evidence="13" key="2">
    <citation type="submission" date="2017-10" db="EMBL/GenBank/DDBJ databases">
        <title>Ladona fulva Genome sequencing and assembly.</title>
        <authorList>
            <person name="Murali S."/>
            <person name="Richards S."/>
            <person name="Bandaranaike D."/>
            <person name="Bellair M."/>
            <person name="Blankenburg K."/>
            <person name="Chao H."/>
            <person name="Dinh H."/>
            <person name="Doddapaneni H."/>
            <person name="Dugan-Rocha S."/>
            <person name="Elkadiri S."/>
            <person name="Gnanaolivu R."/>
            <person name="Hernandez B."/>
            <person name="Skinner E."/>
            <person name="Javaid M."/>
            <person name="Lee S."/>
            <person name="Li M."/>
            <person name="Ming W."/>
            <person name="Munidasa M."/>
            <person name="Muniz J."/>
            <person name="Nguyen L."/>
            <person name="Hughes D."/>
            <person name="Osuji N."/>
            <person name="Pu L.-L."/>
            <person name="Puazo M."/>
            <person name="Qu C."/>
            <person name="Quiroz J."/>
            <person name="Raj R."/>
            <person name="Weissenberger G."/>
            <person name="Xin Y."/>
            <person name="Zou X."/>
            <person name="Han Y."/>
            <person name="Worley K."/>
            <person name="Muzny D."/>
            <person name="Gibbs R."/>
        </authorList>
    </citation>
    <scope>NUCLEOTIDE SEQUENCE</scope>
    <source>
        <strain evidence="13">Sampled in the wild</strain>
    </source>
</reference>
<dbReference type="GO" id="GO:0102531">
    <property type="term" value="F:ecdysteroid-phosphate phosphatase activity"/>
    <property type="evidence" value="ECO:0007669"/>
    <property type="project" value="UniProtKB-ARBA"/>
</dbReference>
<dbReference type="GO" id="GO:0005829">
    <property type="term" value="C:cytosol"/>
    <property type="evidence" value="ECO:0007669"/>
    <property type="project" value="UniProtKB-SubCell"/>
</dbReference>
<feature type="compositionally biased region" description="Polar residues" evidence="10">
    <location>
        <begin position="1"/>
        <end position="10"/>
    </location>
</feature>
<dbReference type="InterPro" id="IPR001452">
    <property type="entry name" value="SH3_domain"/>
</dbReference>
<evidence type="ECO:0000313" key="13">
    <source>
        <dbReference type="EMBL" id="KAG8231365.1"/>
    </source>
</evidence>
<dbReference type="FunFam" id="1.10.8.10:FF:000053">
    <property type="entry name" value="Ubiquitin-associated and SH3 domain-containing, A"/>
    <property type="match status" value="1"/>
</dbReference>
<dbReference type="SUPFAM" id="SSF50044">
    <property type="entry name" value="SH3-domain"/>
    <property type="match status" value="1"/>
</dbReference>
<dbReference type="InterPro" id="IPR015940">
    <property type="entry name" value="UBA"/>
</dbReference>